<accession>A0A0V0STA9</accession>
<protein>
    <submittedName>
        <fullName evidence="1">Uncharacterized protein</fullName>
    </submittedName>
</protein>
<sequence length="30" mass="3370">MAKLLKIVHHSCHFGQCGTGNIVILYAWTK</sequence>
<keyword evidence="2" id="KW-1185">Reference proteome</keyword>
<dbReference type="AlphaFoldDB" id="A0A0V0STA9"/>
<evidence type="ECO:0000313" key="2">
    <source>
        <dbReference type="Proteomes" id="UP000055048"/>
    </source>
</evidence>
<gene>
    <name evidence="1" type="ORF">T05_10792</name>
</gene>
<name>A0A0V0STA9_9BILA</name>
<dbReference type="EMBL" id="JYDJ01003123">
    <property type="protein sequence ID" value="KRX29623.1"/>
    <property type="molecule type" value="Genomic_DNA"/>
</dbReference>
<reference evidence="1 2" key="1">
    <citation type="submission" date="2015-01" db="EMBL/GenBank/DDBJ databases">
        <title>Evolution of Trichinella species and genotypes.</title>
        <authorList>
            <person name="Korhonen P.K."/>
            <person name="Edoardo P."/>
            <person name="Giuseppe L.R."/>
            <person name="Gasser R.B."/>
        </authorList>
    </citation>
    <scope>NUCLEOTIDE SEQUENCE [LARGE SCALE GENOMIC DNA]</scope>
    <source>
        <strain evidence="1">ISS417</strain>
    </source>
</reference>
<comment type="caution">
    <text evidence="1">The sequence shown here is derived from an EMBL/GenBank/DDBJ whole genome shotgun (WGS) entry which is preliminary data.</text>
</comment>
<dbReference type="Proteomes" id="UP000055048">
    <property type="component" value="Unassembled WGS sequence"/>
</dbReference>
<proteinExistence type="predicted"/>
<evidence type="ECO:0000313" key="1">
    <source>
        <dbReference type="EMBL" id="KRX29623.1"/>
    </source>
</evidence>
<organism evidence="1 2">
    <name type="scientific">Trichinella murrelli</name>
    <dbReference type="NCBI Taxonomy" id="144512"/>
    <lineage>
        <taxon>Eukaryota</taxon>
        <taxon>Metazoa</taxon>
        <taxon>Ecdysozoa</taxon>
        <taxon>Nematoda</taxon>
        <taxon>Enoplea</taxon>
        <taxon>Dorylaimia</taxon>
        <taxon>Trichinellida</taxon>
        <taxon>Trichinellidae</taxon>
        <taxon>Trichinella</taxon>
    </lineage>
</organism>